<gene>
    <name evidence="6" type="ORF">CEQ21_05980</name>
</gene>
<dbReference type="GO" id="GO:0003700">
    <property type="term" value="F:DNA-binding transcription factor activity"/>
    <property type="evidence" value="ECO:0007669"/>
    <property type="project" value="InterPro"/>
</dbReference>
<dbReference type="Gene3D" id="1.10.10.10">
    <property type="entry name" value="Winged helix-like DNA-binding domain superfamily/Winged helix DNA-binding domain"/>
    <property type="match status" value="1"/>
</dbReference>
<dbReference type="PANTHER" id="PTHR30514">
    <property type="entry name" value="GLUCOKINASE"/>
    <property type="match status" value="1"/>
</dbReference>
<dbReference type="InterPro" id="IPR046348">
    <property type="entry name" value="SIS_dom_sf"/>
</dbReference>
<organism evidence="6 7">
    <name type="scientific">Niallia circulans</name>
    <name type="common">Bacillus circulans</name>
    <dbReference type="NCBI Taxonomy" id="1397"/>
    <lineage>
        <taxon>Bacteria</taxon>
        <taxon>Bacillati</taxon>
        <taxon>Bacillota</taxon>
        <taxon>Bacilli</taxon>
        <taxon>Bacillales</taxon>
        <taxon>Bacillaceae</taxon>
        <taxon>Niallia</taxon>
    </lineage>
</organism>
<dbReference type="Proteomes" id="UP000319837">
    <property type="component" value="Unassembled WGS sequence"/>
</dbReference>
<dbReference type="Pfam" id="PF01418">
    <property type="entry name" value="HTH_6"/>
    <property type="match status" value="1"/>
</dbReference>
<evidence type="ECO:0000259" key="5">
    <source>
        <dbReference type="PROSITE" id="PS51464"/>
    </source>
</evidence>
<comment type="caution">
    <text evidence="6">The sequence shown here is derived from an EMBL/GenBank/DDBJ whole genome shotgun (WGS) entry which is preliminary data.</text>
</comment>
<proteinExistence type="predicted"/>
<keyword evidence="1" id="KW-0805">Transcription regulation</keyword>
<dbReference type="InterPro" id="IPR047640">
    <property type="entry name" value="RpiR-like"/>
</dbReference>
<dbReference type="InterPro" id="IPR001347">
    <property type="entry name" value="SIS_dom"/>
</dbReference>
<dbReference type="AlphaFoldDB" id="A0A553STY6"/>
<evidence type="ECO:0000256" key="2">
    <source>
        <dbReference type="ARBA" id="ARBA00023125"/>
    </source>
</evidence>
<protein>
    <submittedName>
        <fullName evidence="6">MurR/RpiR family transcriptional regulator</fullName>
    </submittedName>
</protein>
<dbReference type="EMBL" id="RIBP01000001">
    <property type="protein sequence ID" value="TRZ40459.1"/>
    <property type="molecule type" value="Genomic_DNA"/>
</dbReference>
<keyword evidence="3" id="KW-0804">Transcription</keyword>
<dbReference type="SUPFAM" id="SSF53697">
    <property type="entry name" value="SIS domain"/>
    <property type="match status" value="1"/>
</dbReference>
<dbReference type="InterPro" id="IPR009057">
    <property type="entry name" value="Homeodomain-like_sf"/>
</dbReference>
<evidence type="ECO:0000256" key="1">
    <source>
        <dbReference type="ARBA" id="ARBA00023015"/>
    </source>
</evidence>
<dbReference type="InterPro" id="IPR036388">
    <property type="entry name" value="WH-like_DNA-bd_sf"/>
</dbReference>
<dbReference type="GO" id="GO:1901135">
    <property type="term" value="P:carbohydrate derivative metabolic process"/>
    <property type="evidence" value="ECO:0007669"/>
    <property type="project" value="InterPro"/>
</dbReference>
<evidence type="ECO:0000313" key="6">
    <source>
        <dbReference type="EMBL" id="TRZ40459.1"/>
    </source>
</evidence>
<keyword evidence="2" id="KW-0238">DNA-binding</keyword>
<dbReference type="PROSITE" id="PS51464">
    <property type="entry name" value="SIS"/>
    <property type="match status" value="1"/>
</dbReference>
<accession>A0A553STY6</accession>
<dbReference type="GO" id="GO:0003677">
    <property type="term" value="F:DNA binding"/>
    <property type="evidence" value="ECO:0007669"/>
    <property type="project" value="UniProtKB-KW"/>
</dbReference>
<dbReference type="InterPro" id="IPR035472">
    <property type="entry name" value="RpiR-like_SIS"/>
</dbReference>
<dbReference type="Gene3D" id="3.40.50.10490">
    <property type="entry name" value="Glucose-6-phosphate isomerase like protein, domain 1"/>
    <property type="match status" value="1"/>
</dbReference>
<dbReference type="PANTHER" id="PTHR30514:SF1">
    <property type="entry name" value="HTH-TYPE TRANSCRIPTIONAL REGULATOR HEXR-RELATED"/>
    <property type="match status" value="1"/>
</dbReference>
<dbReference type="SUPFAM" id="SSF46689">
    <property type="entry name" value="Homeodomain-like"/>
    <property type="match status" value="1"/>
</dbReference>
<evidence type="ECO:0000313" key="7">
    <source>
        <dbReference type="Proteomes" id="UP000319837"/>
    </source>
</evidence>
<evidence type="ECO:0000256" key="3">
    <source>
        <dbReference type="ARBA" id="ARBA00023163"/>
    </source>
</evidence>
<dbReference type="GO" id="GO:0097367">
    <property type="term" value="F:carbohydrate derivative binding"/>
    <property type="evidence" value="ECO:0007669"/>
    <property type="project" value="InterPro"/>
</dbReference>
<dbReference type="PROSITE" id="PS51071">
    <property type="entry name" value="HTH_RPIR"/>
    <property type="match status" value="1"/>
</dbReference>
<dbReference type="RefSeq" id="WP_185763850.1">
    <property type="nucleotide sequence ID" value="NZ_RIBP01000001.1"/>
</dbReference>
<dbReference type="InterPro" id="IPR000281">
    <property type="entry name" value="HTH_RpiR"/>
</dbReference>
<reference evidence="7" key="1">
    <citation type="submission" date="2018-10" db="EMBL/GenBank/DDBJ databases">
        <title>FDA dAtabase for Regulatory Grade micrObial Sequences (FDA-ARGOS): Supporting development and validation of Infectious Disease Dx tests.</title>
        <authorList>
            <person name="Minogue T."/>
            <person name="Wolcott M."/>
            <person name="Wasieloski L."/>
            <person name="Aguilar W."/>
            <person name="Moore D."/>
            <person name="Tallon L."/>
            <person name="Sadzewicz L."/>
            <person name="Sengamalay N."/>
            <person name="Ott S."/>
            <person name="Godinez A."/>
            <person name="Nagaraj S."/>
            <person name="Vavikolanu K."/>
            <person name="Vyas G."/>
            <person name="Nadendla S."/>
            <person name="George J."/>
            <person name="Sichtig H."/>
        </authorList>
    </citation>
    <scope>NUCLEOTIDE SEQUENCE [LARGE SCALE GENOMIC DNA]</scope>
    <source>
        <strain evidence="7">FDAARGOS_343</strain>
    </source>
</reference>
<sequence length="296" mass="34253">MLLTEKMREDMFSSSERAIITYIFEQREQIKDKTTQEISKETYTHPSTLIRIAKKLGYSGWIELKQVFLEEIEYLNSHYSNVDANYPFEAQDNIMTVASKMALLNQTTISDTLSLINYEDLQKATKMLEKAAHIKVFSVYHNLMICHDFKAKMNRIGKYVSLCTIDPHFEAANSSVDNCAIVISYSGESENTVELLPFLKEKRVPILAITSIGENTLTKYADCILRITTRERLYSKIDSFTTNESINFLLNVLYACVFSLNYEHNLENKIHISKYFDHRKSSNKVMKEGRLDLVDE</sequence>
<dbReference type="Pfam" id="PF01380">
    <property type="entry name" value="SIS"/>
    <property type="match status" value="1"/>
</dbReference>
<feature type="domain" description="HTH rpiR-type" evidence="4">
    <location>
        <begin position="1"/>
        <end position="75"/>
    </location>
</feature>
<name>A0A553STY6_NIACI</name>
<feature type="domain" description="SIS" evidence="5">
    <location>
        <begin position="124"/>
        <end position="263"/>
    </location>
</feature>
<dbReference type="CDD" id="cd05013">
    <property type="entry name" value="SIS_RpiR"/>
    <property type="match status" value="1"/>
</dbReference>
<evidence type="ECO:0000259" key="4">
    <source>
        <dbReference type="PROSITE" id="PS51071"/>
    </source>
</evidence>